<evidence type="ECO:0000256" key="2">
    <source>
        <dbReference type="ARBA" id="ARBA00022898"/>
    </source>
</evidence>
<organism evidence="4 5">
    <name type="scientific">Citrus x changshan-huyou</name>
    <dbReference type="NCBI Taxonomy" id="2935761"/>
    <lineage>
        <taxon>Eukaryota</taxon>
        <taxon>Viridiplantae</taxon>
        <taxon>Streptophyta</taxon>
        <taxon>Embryophyta</taxon>
        <taxon>Tracheophyta</taxon>
        <taxon>Spermatophyta</taxon>
        <taxon>Magnoliopsida</taxon>
        <taxon>eudicotyledons</taxon>
        <taxon>Gunneridae</taxon>
        <taxon>Pentapetalae</taxon>
        <taxon>rosids</taxon>
        <taxon>malvids</taxon>
        <taxon>Sapindales</taxon>
        <taxon>Rutaceae</taxon>
        <taxon>Aurantioideae</taxon>
        <taxon>Citrus</taxon>
    </lineage>
</organism>
<dbReference type="InterPro" id="IPR001926">
    <property type="entry name" value="TrpB-like_PALP"/>
</dbReference>
<dbReference type="PROSITE" id="PS00165">
    <property type="entry name" value="DEHYDRATASE_SER_THR"/>
    <property type="match status" value="1"/>
</dbReference>
<comment type="caution">
    <text evidence="4">The sequence shown here is derived from an EMBL/GenBank/DDBJ whole genome shotgun (WGS) entry which is preliminary data.</text>
</comment>
<feature type="domain" description="Tryptophan synthase beta chain-like PALP" evidence="3">
    <location>
        <begin position="232"/>
        <end position="323"/>
    </location>
</feature>
<dbReference type="GO" id="GO:0030170">
    <property type="term" value="F:pyridoxal phosphate binding"/>
    <property type="evidence" value="ECO:0007669"/>
    <property type="project" value="InterPro"/>
</dbReference>
<dbReference type="PANTHER" id="PTHR36856">
    <property type="entry name" value="OS07G0175200 PROTEIN"/>
    <property type="match status" value="1"/>
</dbReference>
<proteinExistence type="predicted"/>
<sequence>MEETAESNGAKKIMSTCDVEALKKCLEENKGDYVKCQSQIEAFKSSCSLKKPSSSLESKQQFNSDEGRVLAEKSSRDEFKEFKVIWKAEVFPWALVLGKVNTADVVQRKQPEQPGFCGLLHCLRRIFWLLAYSNNNPFQQKDTNKGGGGGINIRDEARRRNVIHTHKYMLFNAGPSCTELFSLDEVVCRSQSGGLLDVQHDMGALKHYDGAYWRSKKEWVLPEIDSDDIVSAFKGNSNLFWAERFGKEFLQINDLWVKHCGISHTGSFKDLGMIVLVSQVNRLKEMNKPAVGVGCASTGDTSAALSAYCASIGIPSIVFLPANKISIA</sequence>
<keyword evidence="5" id="KW-1185">Reference proteome</keyword>
<keyword evidence="2" id="KW-0663">Pyridoxal phosphate</keyword>
<reference evidence="4 5" key="1">
    <citation type="submission" date="2024-05" db="EMBL/GenBank/DDBJ databases">
        <title>Haplotype-resolved chromosome-level genome assembly of Huyou (Citrus changshanensis).</title>
        <authorList>
            <person name="Miao C."/>
            <person name="Chen W."/>
            <person name="Wu Y."/>
            <person name="Wang L."/>
            <person name="Zhao S."/>
            <person name="Grierson D."/>
            <person name="Xu C."/>
            <person name="Chen K."/>
        </authorList>
    </citation>
    <scope>NUCLEOTIDE SEQUENCE [LARGE SCALE GENOMIC DNA]</scope>
    <source>
        <strain evidence="4">01-14</strain>
        <tissue evidence="4">Leaf</tissue>
    </source>
</reference>
<comment type="cofactor">
    <cofactor evidence="1">
        <name>pyridoxal 5'-phosphate</name>
        <dbReference type="ChEBI" id="CHEBI:597326"/>
    </cofactor>
</comment>
<dbReference type="GO" id="GO:0003824">
    <property type="term" value="F:catalytic activity"/>
    <property type="evidence" value="ECO:0007669"/>
    <property type="project" value="UniProtKB-ARBA"/>
</dbReference>
<dbReference type="EMBL" id="JBCGBO010000024">
    <property type="protein sequence ID" value="KAK9181796.1"/>
    <property type="molecule type" value="Genomic_DNA"/>
</dbReference>
<dbReference type="GO" id="GO:0006520">
    <property type="term" value="P:amino acid metabolic process"/>
    <property type="evidence" value="ECO:0007669"/>
    <property type="project" value="InterPro"/>
</dbReference>
<name>A0AAP0LS88_9ROSI</name>
<protein>
    <recommendedName>
        <fullName evidence="3">Tryptophan synthase beta chain-like PALP domain-containing protein</fullName>
    </recommendedName>
</protein>
<dbReference type="InterPro" id="IPR000634">
    <property type="entry name" value="Ser/Thr_deHydtase_PyrdxlP-BS"/>
</dbReference>
<dbReference type="AlphaFoldDB" id="A0AAP0LS88"/>
<accession>A0AAP0LS88</accession>
<evidence type="ECO:0000256" key="1">
    <source>
        <dbReference type="ARBA" id="ARBA00001933"/>
    </source>
</evidence>
<dbReference type="PANTHER" id="PTHR36856:SF1">
    <property type="entry name" value="OS07G0175200 PROTEIN"/>
    <property type="match status" value="1"/>
</dbReference>
<dbReference type="Proteomes" id="UP001428341">
    <property type="component" value="Unassembled WGS sequence"/>
</dbReference>
<evidence type="ECO:0000313" key="4">
    <source>
        <dbReference type="EMBL" id="KAK9181796.1"/>
    </source>
</evidence>
<dbReference type="Gene3D" id="3.40.50.1100">
    <property type="match status" value="1"/>
</dbReference>
<evidence type="ECO:0000313" key="5">
    <source>
        <dbReference type="Proteomes" id="UP001428341"/>
    </source>
</evidence>
<dbReference type="SUPFAM" id="SSF53686">
    <property type="entry name" value="Tryptophan synthase beta subunit-like PLP-dependent enzymes"/>
    <property type="match status" value="1"/>
</dbReference>
<dbReference type="Pfam" id="PF00291">
    <property type="entry name" value="PALP"/>
    <property type="match status" value="1"/>
</dbReference>
<evidence type="ECO:0000259" key="3">
    <source>
        <dbReference type="Pfam" id="PF00291"/>
    </source>
</evidence>
<gene>
    <name evidence="4" type="ORF">WN944_024935</name>
</gene>
<dbReference type="InterPro" id="IPR036052">
    <property type="entry name" value="TrpB-like_PALP_sf"/>
</dbReference>